<keyword evidence="3" id="KW-0813">Transport</keyword>
<dbReference type="SMART" id="SM00382">
    <property type="entry name" value="AAA"/>
    <property type="match status" value="2"/>
</dbReference>
<evidence type="ECO:0000259" key="8">
    <source>
        <dbReference type="PROSITE" id="PS50893"/>
    </source>
</evidence>
<dbReference type="InterPro" id="IPR027417">
    <property type="entry name" value="P-loop_NTPase"/>
</dbReference>
<evidence type="ECO:0000256" key="7">
    <source>
        <dbReference type="ARBA" id="ARBA00023136"/>
    </source>
</evidence>
<keyword evidence="10" id="KW-1185">Reference proteome</keyword>
<name>A0A410K0D6_9BACT</name>
<evidence type="ECO:0000256" key="4">
    <source>
        <dbReference type="ARBA" id="ARBA00022475"/>
    </source>
</evidence>
<dbReference type="SUPFAM" id="SSF52540">
    <property type="entry name" value="P-loop containing nucleoside triphosphate hydrolases"/>
    <property type="match status" value="2"/>
</dbReference>
<keyword evidence="4" id="KW-1003">Cell membrane</keyword>
<dbReference type="NCBIfam" id="NF008453">
    <property type="entry name" value="PRK11308.1"/>
    <property type="match status" value="2"/>
</dbReference>
<accession>A0A410K0D6</accession>
<dbReference type="PANTHER" id="PTHR43297:SF2">
    <property type="entry name" value="DIPEPTIDE TRANSPORT ATP-BINDING PROTEIN DPPD"/>
    <property type="match status" value="1"/>
</dbReference>
<evidence type="ECO:0000256" key="2">
    <source>
        <dbReference type="ARBA" id="ARBA00005417"/>
    </source>
</evidence>
<comment type="subcellular location">
    <subcellularLocation>
        <location evidence="1">Cell inner membrane</location>
        <topology evidence="1">Peripheral membrane protein</topology>
    </subcellularLocation>
</comment>
<dbReference type="InterPro" id="IPR003439">
    <property type="entry name" value="ABC_transporter-like_ATP-bd"/>
</dbReference>
<evidence type="ECO:0000256" key="5">
    <source>
        <dbReference type="ARBA" id="ARBA00022741"/>
    </source>
</evidence>
<dbReference type="RefSeq" id="WP_128467061.1">
    <property type="nucleotide sequence ID" value="NZ_CP035108.1"/>
</dbReference>
<dbReference type="InterPro" id="IPR017871">
    <property type="entry name" value="ABC_transporter-like_CS"/>
</dbReference>
<reference evidence="9 10" key="1">
    <citation type="submission" date="2019-01" db="EMBL/GenBank/DDBJ databases">
        <title>Geovibrio thiophilus DSM 11263, complete genome.</title>
        <authorList>
            <person name="Spring S."/>
            <person name="Bunk B."/>
            <person name="Sproer C."/>
        </authorList>
    </citation>
    <scope>NUCLEOTIDE SEQUENCE [LARGE SCALE GENOMIC DNA]</scope>
    <source>
        <strain evidence="9 10">DSM 11263</strain>
    </source>
</reference>
<dbReference type="Gene3D" id="3.40.50.300">
    <property type="entry name" value="P-loop containing nucleotide triphosphate hydrolases"/>
    <property type="match status" value="2"/>
</dbReference>
<comment type="similarity">
    <text evidence="2">Belongs to the ABC transporter superfamily.</text>
</comment>
<dbReference type="GO" id="GO:0005524">
    <property type="term" value="F:ATP binding"/>
    <property type="evidence" value="ECO:0007669"/>
    <property type="project" value="UniProtKB-KW"/>
</dbReference>
<organism evidence="9 10">
    <name type="scientific">Geovibrio thiophilus</name>
    <dbReference type="NCBI Taxonomy" id="139438"/>
    <lineage>
        <taxon>Bacteria</taxon>
        <taxon>Pseudomonadati</taxon>
        <taxon>Deferribacterota</taxon>
        <taxon>Deferribacteres</taxon>
        <taxon>Deferribacterales</taxon>
        <taxon>Geovibrionaceae</taxon>
        <taxon>Geovibrio</taxon>
    </lineage>
</organism>
<dbReference type="Proteomes" id="UP000287502">
    <property type="component" value="Chromosome"/>
</dbReference>
<dbReference type="GO" id="GO:0005886">
    <property type="term" value="C:plasma membrane"/>
    <property type="evidence" value="ECO:0007669"/>
    <property type="project" value="UniProtKB-SubCell"/>
</dbReference>
<gene>
    <name evidence="9" type="ORF">EP073_10275</name>
</gene>
<dbReference type="Pfam" id="PF00005">
    <property type="entry name" value="ABC_tran"/>
    <property type="match status" value="2"/>
</dbReference>
<dbReference type="PROSITE" id="PS50893">
    <property type="entry name" value="ABC_TRANSPORTER_2"/>
    <property type="match status" value="2"/>
</dbReference>
<dbReference type="PANTHER" id="PTHR43297">
    <property type="entry name" value="OLIGOPEPTIDE TRANSPORT ATP-BINDING PROTEIN APPD"/>
    <property type="match status" value="1"/>
</dbReference>
<proteinExistence type="inferred from homology"/>
<evidence type="ECO:0000256" key="6">
    <source>
        <dbReference type="ARBA" id="ARBA00022840"/>
    </source>
</evidence>
<evidence type="ECO:0000256" key="3">
    <source>
        <dbReference type="ARBA" id="ARBA00022448"/>
    </source>
</evidence>
<protein>
    <submittedName>
        <fullName evidence="9">ABC transporter ATP-binding protein</fullName>
    </submittedName>
</protein>
<feature type="domain" description="ABC transporter" evidence="8">
    <location>
        <begin position="275"/>
        <end position="522"/>
    </location>
</feature>
<evidence type="ECO:0000256" key="1">
    <source>
        <dbReference type="ARBA" id="ARBA00004417"/>
    </source>
</evidence>
<dbReference type="FunFam" id="3.40.50.300:FF:000016">
    <property type="entry name" value="Oligopeptide ABC transporter ATP-binding component"/>
    <property type="match status" value="1"/>
</dbReference>
<dbReference type="InterPro" id="IPR003593">
    <property type="entry name" value="AAA+_ATPase"/>
</dbReference>
<dbReference type="EMBL" id="CP035108">
    <property type="protein sequence ID" value="QAR33775.1"/>
    <property type="molecule type" value="Genomic_DNA"/>
</dbReference>
<dbReference type="InterPro" id="IPR050388">
    <property type="entry name" value="ABC_Ni/Peptide_Import"/>
</dbReference>
<dbReference type="GO" id="GO:0016887">
    <property type="term" value="F:ATP hydrolysis activity"/>
    <property type="evidence" value="ECO:0007669"/>
    <property type="project" value="InterPro"/>
</dbReference>
<keyword evidence="7" id="KW-0472">Membrane</keyword>
<keyword evidence="5" id="KW-0547">Nucleotide-binding</keyword>
<dbReference type="PROSITE" id="PS00211">
    <property type="entry name" value="ABC_TRANSPORTER_1"/>
    <property type="match status" value="2"/>
</dbReference>
<evidence type="ECO:0000313" key="10">
    <source>
        <dbReference type="Proteomes" id="UP000287502"/>
    </source>
</evidence>
<dbReference type="AlphaFoldDB" id="A0A410K0D6"/>
<evidence type="ECO:0000313" key="9">
    <source>
        <dbReference type="EMBL" id="QAR33775.1"/>
    </source>
</evidence>
<keyword evidence="6 9" id="KW-0067">ATP-binding</keyword>
<sequence>MTEKLLEIKNLKITFDTEAGRVEAVRDFSFDVRQGETLAVVGESGSGKSVCAHSITGLMRHAGAVVEGGSISFCGLELTSADENTLRRIRGGEIGYIFQEPMASLNPLHNIEKQITERLTAVERMSGTNASARALELLRLVGIKNPEKRLGDFPHCFSGGERQRIMIAAALASSPKLLIADEPTTALDVTVQKQILDLLAELKAKLNMSVLLITHDLGVVRAYADRVVVVKDGLVMEEGHTEKIFSSPEHLYTAELVGRGHVRIQEPPEGGDVVLSASDLSVTYNGRAKFGKKNDIKAVKSVSFEVREGHSLGIVGESGSGKTSVMKAILRLIPSEGSVMFMDEEFSSLMPEKLRSRRRHIQAVFQDPFGSLNPRMTVEMIVAEGLAAHGEKDKGKIELAARKALEDVGLPFDVMNRYPHEFSGGQRQRIAIARAIILRPKLVIFDEPTSSLDRSVQFQVTELLAGLQKTYNMSYIFISHDLHLVRSLCHEVIVMKDGEKVEEGTTETVLSSPESGYTKSLIGAAFI</sequence>
<feature type="domain" description="ABC transporter" evidence="8">
    <location>
        <begin position="6"/>
        <end position="257"/>
    </location>
</feature>
<dbReference type="CDD" id="cd03257">
    <property type="entry name" value="ABC_NikE_OppD_transporters"/>
    <property type="match status" value="2"/>
</dbReference>
<dbReference type="KEGG" id="gtl:EP073_10275"/>
<dbReference type="OrthoDB" id="9802264at2"/>